<feature type="transmembrane region" description="Helical" evidence="1">
    <location>
        <begin position="20"/>
        <end position="39"/>
    </location>
</feature>
<comment type="caution">
    <text evidence="2">The sequence shown here is derived from an EMBL/GenBank/DDBJ whole genome shotgun (WGS) entry which is preliminary data.</text>
</comment>
<feature type="non-terminal residue" evidence="2">
    <location>
        <position position="105"/>
    </location>
</feature>
<proteinExistence type="predicted"/>
<gene>
    <name evidence="2" type="ORF">B1A_18691</name>
</gene>
<protein>
    <submittedName>
        <fullName evidence="2">Cytochrome c oxidase, cbb3-type, subunit I</fullName>
    </submittedName>
</protein>
<dbReference type="EMBL" id="AUZX01013793">
    <property type="protein sequence ID" value="EQD34439.1"/>
    <property type="molecule type" value="Genomic_DNA"/>
</dbReference>
<keyword evidence="1" id="KW-1133">Transmembrane helix</keyword>
<dbReference type="Gene3D" id="1.20.210.10">
    <property type="entry name" value="Cytochrome c oxidase-like, subunit I domain"/>
    <property type="match status" value="1"/>
</dbReference>
<dbReference type="GO" id="GO:0020037">
    <property type="term" value="F:heme binding"/>
    <property type="evidence" value="ECO:0007669"/>
    <property type="project" value="InterPro"/>
</dbReference>
<sequence length="105" mass="11641">MLKKSVPEGTASRTMFFSSILWLAIGTTLGFVTSLKLAYPDILSGTPYLNFGHIRPAHVMTVAFMWISMAFGAAVLYMTPLLCGNKLWSEKLGVFNAWMWNLGGF</sequence>
<keyword evidence="1" id="KW-0472">Membrane</keyword>
<reference evidence="2" key="2">
    <citation type="journal article" date="2014" name="ISME J.">
        <title>Microbial stratification in low pH oxic and suboxic macroscopic growths along an acid mine drainage.</title>
        <authorList>
            <person name="Mendez-Garcia C."/>
            <person name="Mesa V."/>
            <person name="Sprenger R.R."/>
            <person name="Richter M."/>
            <person name="Diez M.S."/>
            <person name="Solano J."/>
            <person name="Bargiela R."/>
            <person name="Golyshina O.V."/>
            <person name="Manteca A."/>
            <person name="Ramos J.L."/>
            <person name="Gallego J.R."/>
            <person name="Llorente I."/>
            <person name="Martins Dos Santos V.A."/>
            <person name="Jensen O.N."/>
            <person name="Pelaez A.I."/>
            <person name="Sanchez J."/>
            <person name="Ferrer M."/>
        </authorList>
    </citation>
    <scope>NUCLEOTIDE SEQUENCE</scope>
</reference>
<dbReference type="SUPFAM" id="SSF81442">
    <property type="entry name" value="Cytochrome c oxidase subunit I-like"/>
    <property type="match status" value="1"/>
</dbReference>
<name>T1A012_9ZZZZ</name>
<dbReference type="AlphaFoldDB" id="T1A012"/>
<dbReference type="InterPro" id="IPR036927">
    <property type="entry name" value="Cyt_c_oxase-like_su1_sf"/>
</dbReference>
<dbReference type="Pfam" id="PF00115">
    <property type="entry name" value="COX1"/>
    <property type="match status" value="1"/>
</dbReference>
<keyword evidence="1" id="KW-0812">Transmembrane</keyword>
<reference evidence="2" key="1">
    <citation type="submission" date="2013-08" db="EMBL/GenBank/DDBJ databases">
        <authorList>
            <person name="Mendez C."/>
            <person name="Richter M."/>
            <person name="Ferrer M."/>
            <person name="Sanchez J."/>
        </authorList>
    </citation>
    <scope>NUCLEOTIDE SEQUENCE</scope>
</reference>
<dbReference type="InterPro" id="IPR000883">
    <property type="entry name" value="Cyt_C_Oxase_1"/>
</dbReference>
<dbReference type="GO" id="GO:0016020">
    <property type="term" value="C:membrane"/>
    <property type="evidence" value="ECO:0007669"/>
    <property type="project" value="InterPro"/>
</dbReference>
<dbReference type="GO" id="GO:0009060">
    <property type="term" value="P:aerobic respiration"/>
    <property type="evidence" value="ECO:0007669"/>
    <property type="project" value="InterPro"/>
</dbReference>
<evidence type="ECO:0000256" key="1">
    <source>
        <dbReference type="SAM" id="Phobius"/>
    </source>
</evidence>
<evidence type="ECO:0000313" key="2">
    <source>
        <dbReference type="EMBL" id="EQD34439.1"/>
    </source>
</evidence>
<organism evidence="2">
    <name type="scientific">mine drainage metagenome</name>
    <dbReference type="NCBI Taxonomy" id="410659"/>
    <lineage>
        <taxon>unclassified sequences</taxon>
        <taxon>metagenomes</taxon>
        <taxon>ecological metagenomes</taxon>
    </lineage>
</organism>
<accession>T1A012</accession>
<feature type="transmembrane region" description="Helical" evidence="1">
    <location>
        <begin position="59"/>
        <end position="83"/>
    </location>
</feature>
<dbReference type="GO" id="GO:0004129">
    <property type="term" value="F:cytochrome-c oxidase activity"/>
    <property type="evidence" value="ECO:0007669"/>
    <property type="project" value="InterPro"/>
</dbReference>